<dbReference type="InterPro" id="IPR011010">
    <property type="entry name" value="DNA_brk_join_enz"/>
</dbReference>
<feature type="region of interest" description="Disordered" evidence="3">
    <location>
        <begin position="329"/>
        <end position="348"/>
    </location>
</feature>
<evidence type="ECO:0000256" key="1">
    <source>
        <dbReference type="ARBA" id="ARBA00023125"/>
    </source>
</evidence>
<comment type="caution">
    <text evidence="4">The sequence shown here is derived from an EMBL/GenBank/DDBJ whole genome shotgun (WGS) entry which is preliminary data.</text>
</comment>
<dbReference type="SUPFAM" id="SSF56349">
    <property type="entry name" value="DNA breaking-rejoining enzymes"/>
    <property type="match status" value="1"/>
</dbReference>
<evidence type="ECO:0000313" key="4">
    <source>
        <dbReference type="EMBL" id="KRG43359.1"/>
    </source>
</evidence>
<keyword evidence="2" id="KW-0233">DNA recombination</keyword>
<dbReference type="InterPro" id="IPR010998">
    <property type="entry name" value="Integrase_recombinase_N"/>
</dbReference>
<dbReference type="STRING" id="676599.ARC20_09940"/>
<keyword evidence="1" id="KW-0238">DNA-binding</keyword>
<dbReference type="Gene3D" id="1.10.443.10">
    <property type="entry name" value="Intergrase catalytic core"/>
    <property type="match status" value="1"/>
</dbReference>
<dbReference type="GO" id="GO:0015074">
    <property type="term" value="P:DNA integration"/>
    <property type="evidence" value="ECO:0007669"/>
    <property type="project" value="InterPro"/>
</dbReference>
<evidence type="ECO:0000313" key="5">
    <source>
        <dbReference type="Proteomes" id="UP000051802"/>
    </source>
</evidence>
<dbReference type="InterPro" id="IPR013762">
    <property type="entry name" value="Integrase-like_cat_sf"/>
</dbReference>
<protein>
    <submittedName>
        <fullName evidence="4">Integrase</fullName>
    </submittedName>
</protein>
<dbReference type="AlphaFoldDB" id="A0A0R0AEX0"/>
<name>A0A0R0AEX0_9GAMM</name>
<reference evidence="4 5" key="1">
    <citation type="submission" date="2015-10" db="EMBL/GenBank/DDBJ databases">
        <title>Genome sequencing and analysis of members of genus Stenotrophomonas.</title>
        <authorList>
            <person name="Patil P.P."/>
            <person name="Midha S."/>
            <person name="Patil P.B."/>
        </authorList>
    </citation>
    <scope>NUCLEOTIDE SEQUENCE [LARGE SCALE GENOMIC DNA]</scope>
    <source>
        <strain evidence="4 5">JCM 16536</strain>
    </source>
</reference>
<organism evidence="4 5">
    <name type="scientific">Stenotrophomonas panacihumi</name>
    <dbReference type="NCBI Taxonomy" id="676599"/>
    <lineage>
        <taxon>Bacteria</taxon>
        <taxon>Pseudomonadati</taxon>
        <taxon>Pseudomonadota</taxon>
        <taxon>Gammaproteobacteria</taxon>
        <taxon>Lysobacterales</taxon>
        <taxon>Lysobacteraceae</taxon>
        <taxon>Stenotrophomonas</taxon>
    </lineage>
</organism>
<gene>
    <name evidence="4" type="ORF">ARC20_09940</name>
</gene>
<feature type="compositionally biased region" description="Acidic residues" evidence="3">
    <location>
        <begin position="336"/>
        <end position="348"/>
    </location>
</feature>
<dbReference type="GO" id="GO:0003677">
    <property type="term" value="F:DNA binding"/>
    <property type="evidence" value="ECO:0007669"/>
    <property type="project" value="UniProtKB-KW"/>
</dbReference>
<dbReference type="EMBL" id="LLXU01000075">
    <property type="protein sequence ID" value="KRG43359.1"/>
    <property type="molecule type" value="Genomic_DNA"/>
</dbReference>
<sequence length="348" mass="39039">MRRPCTAAGRTRHIAGSSASWSCRRRNGLAKGSRDDYDHHAAIACGFILRDGRTLGELQVDRMSVPLVQRLVETLATGREAGMIQPALPPRPSTANHVLRYLHRLFAWGIRMGHCRTNPASGVRSVRERAQFKMPQPHAFLAVLEFAKARAALPLHSKGSVPPYMPAVMVLAYNARLRGIEVTDLSDADALREGVRCSRRKGSRDNITAWNEELRWAWTWLREYRAERLKAHARPLLLRPEQRVLLVTQTGTPLARSTLKTAWQRLITTAIAEGVIEESERFSLHGLKHRGITDTRGTRAHKQDAAGHVTPQMTDRYDHELQVVQPPMLPKGEDLAFSDDALESPETA</sequence>
<evidence type="ECO:0000256" key="2">
    <source>
        <dbReference type="ARBA" id="ARBA00023172"/>
    </source>
</evidence>
<dbReference type="Gene3D" id="1.10.150.130">
    <property type="match status" value="1"/>
</dbReference>
<accession>A0A0R0AEX0</accession>
<proteinExistence type="predicted"/>
<dbReference type="Proteomes" id="UP000051802">
    <property type="component" value="Unassembled WGS sequence"/>
</dbReference>
<dbReference type="GO" id="GO:0006310">
    <property type="term" value="P:DNA recombination"/>
    <property type="evidence" value="ECO:0007669"/>
    <property type="project" value="UniProtKB-KW"/>
</dbReference>
<evidence type="ECO:0000256" key="3">
    <source>
        <dbReference type="SAM" id="MobiDB-lite"/>
    </source>
</evidence>
<keyword evidence="5" id="KW-1185">Reference proteome</keyword>